<dbReference type="SMART" id="SM00320">
    <property type="entry name" value="WD40"/>
    <property type="match status" value="5"/>
</dbReference>
<accession>H2YVJ3</accession>
<dbReference type="PROSITE" id="PS50082">
    <property type="entry name" value="WD_REPEATS_2"/>
    <property type="match status" value="2"/>
</dbReference>
<proteinExistence type="predicted"/>
<feature type="repeat" description="WD" evidence="1">
    <location>
        <begin position="97"/>
        <end position="138"/>
    </location>
</feature>
<dbReference type="Proteomes" id="UP000007875">
    <property type="component" value="Unassembled WGS sequence"/>
</dbReference>
<dbReference type="PANTHER" id="PTHR45013">
    <property type="entry name" value="NACHT DOMAIN- AND WD REPEAT-CONTAINING PROTEIN 1"/>
    <property type="match status" value="1"/>
</dbReference>
<sequence length="382" mass="41078">MLADYDMILSNKPSVEVTLIRDALKLAKPTLEFPGKVTNHVCSEMIGRLSYFKNDFPNLIGKLVTECKALLLRNNTISLIPMSGCFPPPGGPLRTTLTGMSKPVTCMAGSHDSRALFVGSRDGTIMIWEVGLDEVLHTIHVHSDAILCFTTCGLKLASSSTDNTLSVINWDTGSIVASIKEDHSEHNGLSSLALSEGEDHLISACGNQINIWNISSSTLQLTLRETNSSYISCDVLLNAGNVIAGYKNGSVLWWSLEKGEIMHEVATPEDTTDSPVALYACSDALVSLSGKGNVNVYNVQTAVVLSSCSVGCQVDCSAAAGNFVAFSCGKDIQVWKLVDATLKRISAVNQHRDRISSLKFNQSGNLLLSGSEDQTMLCWLVG</sequence>
<evidence type="ECO:0000256" key="1">
    <source>
        <dbReference type="PROSITE-ProRule" id="PRU00221"/>
    </source>
</evidence>
<name>H2YVJ3_CIOSA</name>
<dbReference type="InterPro" id="IPR001680">
    <property type="entry name" value="WD40_rpt"/>
</dbReference>
<reference evidence="3" key="1">
    <citation type="submission" date="2003-08" db="EMBL/GenBank/DDBJ databases">
        <authorList>
            <person name="Birren B."/>
            <person name="Nusbaum C."/>
            <person name="Abebe A."/>
            <person name="Abouelleil A."/>
            <person name="Adekoya E."/>
            <person name="Ait-zahra M."/>
            <person name="Allen N."/>
            <person name="Allen T."/>
            <person name="An P."/>
            <person name="Anderson M."/>
            <person name="Anderson S."/>
            <person name="Arachchi H."/>
            <person name="Armbruster J."/>
            <person name="Bachantsang P."/>
            <person name="Baldwin J."/>
            <person name="Barry A."/>
            <person name="Bayul T."/>
            <person name="Blitshsteyn B."/>
            <person name="Bloom T."/>
            <person name="Blye J."/>
            <person name="Boguslavskiy L."/>
            <person name="Borowsky M."/>
            <person name="Boukhgalter B."/>
            <person name="Brunache A."/>
            <person name="Butler J."/>
            <person name="Calixte N."/>
            <person name="Calvo S."/>
            <person name="Camarata J."/>
            <person name="Campo K."/>
            <person name="Chang J."/>
            <person name="Cheshatsang Y."/>
            <person name="Citroen M."/>
            <person name="Collymore A."/>
            <person name="Considine T."/>
            <person name="Cook A."/>
            <person name="Cooke P."/>
            <person name="Corum B."/>
            <person name="Cuomo C."/>
            <person name="David R."/>
            <person name="Dawoe T."/>
            <person name="Degray S."/>
            <person name="Dodge S."/>
            <person name="Dooley K."/>
            <person name="Dorje P."/>
            <person name="Dorjee K."/>
            <person name="Dorris L."/>
            <person name="Duffey N."/>
            <person name="Dupes A."/>
            <person name="Elkins T."/>
            <person name="Engels R."/>
            <person name="Erickson J."/>
            <person name="Farina A."/>
            <person name="Faro S."/>
            <person name="Ferreira P."/>
            <person name="Fischer H."/>
            <person name="Fitzgerald M."/>
            <person name="Foley K."/>
            <person name="Gage D."/>
            <person name="Galagan J."/>
            <person name="Gearin G."/>
            <person name="Gnerre S."/>
            <person name="Gnirke A."/>
            <person name="Goyette A."/>
            <person name="Graham J."/>
            <person name="Grandbois E."/>
            <person name="Gyaltsen K."/>
            <person name="Hafez N."/>
            <person name="Hagopian D."/>
            <person name="Hagos B."/>
            <person name="Hall J."/>
            <person name="Hatcher B."/>
            <person name="Heller A."/>
            <person name="Higgins H."/>
            <person name="Honan T."/>
            <person name="Horn A."/>
            <person name="Houde N."/>
            <person name="Hughes L."/>
            <person name="Hulme W."/>
            <person name="Husby E."/>
            <person name="Iliev I."/>
            <person name="Jaffe D."/>
            <person name="Jones C."/>
            <person name="Kamal M."/>
            <person name="Kamat A."/>
            <person name="Kamvysselis M."/>
            <person name="Karlsson E."/>
            <person name="Kells C."/>
            <person name="Kieu A."/>
            <person name="Kisner P."/>
            <person name="Kodira C."/>
            <person name="Kulbokas E."/>
            <person name="Labutti K."/>
            <person name="Lama D."/>
            <person name="Landers T."/>
            <person name="Leger J."/>
            <person name="Levine S."/>
            <person name="Lewis D."/>
            <person name="Lewis T."/>
            <person name="Lindblad-toh K."/>
            <person name="Liu X."/>
            <person name="Lokyitsang T."/>
            <person name="Lokyitsang Y."/>
            <person name="Lucien O."/>
            <person name="Lui A."/>
            <person name="Ma L.J."/>
            <person name="Mabbitt R."/>
            <person name="Macdonald J."/>
            <person name="Maclean C."/>
            <person name="Major J."/>
            <person name="Manning J."/>
            <person name="Marabella R."/>
            <person name="Maru K."/>
            <person name="Matthews C."/>
            <person name="Mauceli E."/>
            <person name="Mccarthy M."/>
            <person name="Mcdonough S."/>
            <person name="Mcghee T."/>
            <person name="Meldrim J."/>
            <person name="Meneus L."/>
            <person name="Mesirov J."/>
            <person name="Mihalev A."/>
            <person name="Mihova T."/>
            <person name="Mikkelsen T."/>
            <person name="Mlenga V."/>
            <person name="Moru K."/>
            <person name="Mozes J."/>
            <person name="Mulrain L."/>
            <person name="Munson G."/>
            <person name="Naylor J."/>
            <person name="Newes C."/>
            <person name="Nguyen C."/>
            <person name="Nguyen N."/>
            <person name="Nguyen T."/>
            <person name="Nicol R."/>
            <person name="Nielsen C."/>
            <person name="Nizzari M."/>
            <person name="Norbu C."/>
            <person name="Norbu N."/>
            <person name="O'donnell P."/>
            <person name="Okoawo O."/>
            <person name="O'leary S."/>
            <person name="Omotosho B."/>
            <person name="O'neill K."/>
            <person name="Osman S."/>
            <person name="Parker S."/>
            <person name="Perrin D."/>
            <person name="Phunkhang P."/>
            <person name="Piqani B."/>
            <person name="Purcell S."/>
            <person name="Rachupka T."/>
            <person name="Ramasamy U."/>
            <person name="Rameau R."/>
            <person name="Ray V."/>
            <person name="Raymond C."/>
            <person name="Retta R."/>
            <person name="Richardson S."/>
            <person name="Rise C."/>
            <person name="Rodriguez J."/>
            <person name="Rogers J."/>
            <person name="Rogov P."/>
            <person name="Rutman M."/>
            <person name="Schupbach R."/>
            <person name="Seaman C."/>
            <person name="Settipalli S."/>
            <person name="Sharpe T."/>
            <person name="Sheridan J."/>
            <person name="Sherpa N."/>
            <person name="Shi J."/>
            <person name="Smirnov S."/>
            <person name="Smith C."/>
            <person name="Sougnez C."/>
            <person name="Spencer B."/>
            <person name="Stalker J."/>
            <person name="Stange-thomann N."/>
            <person name="Stavropoulos S."/>
            <person name="Stetson K."/>
            <person name="Stone C."/>
            <person name="Stone S."/>
            <person name="Stubbs M."/>
            <person name="Talamas J."/>
            <person name="Tchuinga P."/>
            <person name="Tenzing P."/>
            <person name="Tesfaye S."/>
            <person name="Theodore J."/>
            <person name="Thoulutsang Y."/>
            <person name="Topham K."/>
            <person name="Towey S."/>
            <person name="Tsamla T."/>
            <person name="Tsomo N."/>
            <person name="Vallee D."/>
            <person name="Vassiliev H."/>
            <person name="Venkataraman V."/>
            <person name="Vinson J."/>
            <person name="Vo A."/>
            <person name="Wade C."/>
            <person name="Wang S."/>
            <person name="Wangchuk T."/>
            <person name="Wangdi T."/>
            <person name="Whittaker C."/>
            <person name="Wilkinson J."/>
            <person name="Wu Y."/>
            <person name="Wyman D."/>
            <person name="Yadav S."/>
            <person name="Yang S."/>
            <person name="Yang X."/>
            <person name="Yeager S."/>
            <person name="Yee E."/>
            <person name="Young G."/>
            <person name="Zainoun J."/>
            <person name="Zembeck L."/>
            <person name="Zimmer A."/>
            <person name="Zody M."/>
            <person name="Lander E."/>
        </authorList>
    </citation>
    <scope>NUCLEOTIDE SEQUENCE [LARGE SCALE GENOMIC DNA]</scope>
</reference>
<evidence type="ECO:0000313" key="3">
    <source>
        <dbReference type="Proteomes" id="UP000007875"/>
    </source>
</evidence>
<dbReference type="InterPro" id="IPR036322">
    <property type="entry name" value="WD40_repeat_dom_sf"/>
</dbReference>
<dbReference type="GeneTree" id="ENSGT00940000168675"/>
<dbReference type="AlphaFoldDB" id="H2YVJ3"/>
<dbReference type="HOGENOM" id="CLU_724702_0_0_1"/>
<reference evidence="2" key="2">
    <citation type="submission" date="2025-08" db="UniProtKB">
        <authorList>
            <consortium name="Ensembl"/>
        </authorList>
    </citation>
    <scope>IDENTIFICATION</scope>
</reference>
<evidence type="ECO:0000313" key="2">
    <source>
        <dbReference type="Ensembl" id="ENSCSAVP00000009354.1"/>
    </source>
</evidence>
<dbReference type="Pfam" id="PF00400">
    <property type="entry name" value="WD40"/>
    <property type="match status" value="2"/>
</dbReference>
<dbReference type="PANTHER" id="PTHR45013:SF1">
    <property type="entry name" value="NACHT DOMAIN- AND WD REPEAT-CONTAINING PROTEIN 1"/>
    <property type="match status" value="1"/>
</dbReference>
<dbReference type="SUPFAM" id="SSF50978">
    <property type="entry name" value="WD40 repeat-like"/>
    <property type="match status" value="1"/>
</dbReference>
<feature type="repeat" description="WD" evidence="1">
    <location>
        <begin position="348"/>
        <end position="382"/>
    </location>
</feature>
<protein>
    <submittedName>
        <fullName evidence="2">Uncharacterized protein</fullName>
    </submittedName>
</protein>
<dbReference type="InterPro" id="IPR043365">
    <property type="entry name" value="NWD1"/>
</dbReference>
<dbReference type="Ensembl" id="ENSCSAVT00000009471.1">
    <property type="protein sequence ID" value="ENSCSAVP00000009354.1"/>
    <property type="gene ID" value="ENSCSAVG00000005514.1"/>
</dbReference>
<keyword evidence="1" id="KW-0853">WD repeat</keyword>
<dbReference type="InParanoid" id="H2YVJ3"/>
<reference evidence="2" key="3">
    <citation type="submission" date="2025-09" db="UniProtKB">
        <authorList>
            <consortium name="Ensembl"/>
        </authorList>
    </citation>
    <scope>IDENTIFICATION</scope>
</reference>
<dbReference type="eggNOG" id="KOG0286">
    <property type="taxonomic scope" value="Eukaryota"/>
</dbReference>
<dbReference type="InterPro" id="IPR015943">
    <property type="entry name" value="WD40/YVTN_repeat-like_dom_sf"/>
</dbReference>
<dbReference type="STRING" id="51511.ENSCSAVP00000009354"/>
<dbReference type="PROSITE" id="PS50294">
    <property type="entry name" value="WD_REPEATS_REGION"/>
    <property type="match status" value="2"/>
</dbReference>
<dbReference type="Gene3D" id="2.130.10.10">
    <property type="entry name" value="YVTN repeat-like/Quinoprotein amine dehydrogenase"/>
    <property type="match status" value="2"/>
</dbReference>
<keyword evidence="3" id="KW-1185">Reference proteome</keyword>
<organism evidence="2 3">
    <name type="scientific">Ciona savignyi</name>
    <name type="common">Pacific transparent sea squirt</name>
    <dbReference type="NCBI Taxonomy" id="51511"/>
    <lineage>
        <taxon>Eukaryota</taxon>
        <taxon>Metazoa</taxon>
        <taxon>Chordata</taxon>
        <taxon>Tunicata</taxon>
        <taxon>Ascidiacea</taxon>
        <taxon>Phlebobranchia</taxon>
        <taxon>Cionidae</taxon>
        <taxon>Ciona</taxon>
    </lineage>
</organism>